<protein>
    <submittedName>
        <fullName evidence="2">Uncharacterized protein</fullName>
    </submittedName>
</protein>
<name>A0A5E4QXY0_9NEOP</name>
<dbReference type="EMBL" id="FZQP02006555">
    <property type="protein sequence ID" value="VVD03073.1"/>
    <property type="molecule type" value="Genomic_DNA"/>
</dbReference>
<feature type="coiled-coil region" evidence="1">
    <location>
        <begin position="83"/>
        <end position="138"/>
    </location>
</feature>
<reference evidence="2 3" key="1">
    <citation type="submission" date="2017-07" db="EMBL/GenBank/DDBJ databases">
        <authorList>
            <person name="Talla V."/>
            <person name="Backstrom N."/>
        </authorList>
    </citation>
    <scope>NUCLEOTIDE SEQUENCE [LARGE SCALE GENOMIC DNA]</scope>
</reference>
<dbReference type="AlphaFoldDB" id="A0A5E4QXY0"/>
<keyword evidence="1" id="KW-0175">Coiled coil</keyword>
<keyword evidence="3" id="KW-1185">Reference proteome</keyword>
<evidence type="ECO:0000313" key="3">
    <source>
        <dbReference type="Proteomes" id="UP000324832"/>
    </source>
</evidence>
<dbReference type="Proteomes" id="UP000324832">
    <property type="component" value="Unassembled WGS sequence"/>
</dbReference>
<gene>
    <name evidence="2" type="ORF">LSINAPIS_LOCUS13143</name>
</gene>
<sequence>DILRCKRPCEAVFHKKCVKNVECFIQKEVCEECQKRDSPGSSSGRKPKDRIEIDQDDLTIESLLQEVNTKISATLWNSTPNDIKKIIEFKEDTEKKYKALENKNIYLEKQNMALEERILQLEQKEKDKNVEIKGLEKKKDEKIMEIAINMSKILNLKSEEIADARRVGKEKEISGNIYQPLVITCRNKAYRDK</sequence>
<feature type="non-terminal residue" evidence="2">
    <location>
        <position position="1"/>
    </location>
</feature>
<feature type="non-terminal residue" evidence="2">
    <location>
        <position position="193"/>
    </location>
</feature>
<evidence type="ECO:0000313" key="2">
    <source>
        <dbReference type="EMBL" id="VVD03073.1"/>
    </source>
</evidence>
<organism evidence="2 3">
    <name type="scientific">Leptidea sinapis</name>
    <dbReference type="NCBI Taxonomy" id="189913"/>
    <lineage>
        <taxon>Eukaryota</taxon>
        <taxon>Metazoa</taxon>
        <taxon>Ecdysozoa</taxon>
        <taxon>Arthropoda</taxon>
        <taxon>Hexapoda</taxon>
        <taxon>Insecta</taxon>
        <taxon>Pterygota</taxon>
        <taxon>Neoptera</taxon>
        <taxon>Endopterygota</taxon>
        <taxon>Lepidoptera</taxon>
        <taxon>Glossata</taxon>
        <taxon>Ditrysia</taxon>
        <taxon>Papilionoidea</taxon>
        <taxon>Pieridae</taxon>
        <taxon>Dismorphiinae</taxon>
        <taxon>Leptidea</taxon>
    </lineage>
</organism>
<proteinExistence type="predicted"/>
<evidence type="ECO:0000256" key="1">
    <source>
        <dbReference type="SAM" id="Coils"/>
    </source>
</evidence>
<accession>A0A5E4QXY0</accession>